<reference evidence="4 5" key="1">
    <citation type="submission" date="2018-11" db="EMBL/GenBank/DDBJ databases">
        <title>Sequencing the genomes of 1000 actinobacteria strains.</title>
        <authorList>
            <person name="Klenk H.-P."/>
        </authorList>
    </citation>
    <scope>NUCLEOTIDE SEQUENCE [LARGE SCALE GENOMIC DNA]</scope>
    <source>
        <strain evidence="4 5">DSM 43634</strain>
    </source>
</reference>
<accession>A0A3N1GE13</accession>
<name>A0A3N1GE13_9ACTN</name>
<dbReference type="RefSeq" id="WP_280526130.1">
    <property type="nucleotide sequence ID" value="NZ_RJKL01000001.1"/>
</dbReference>
<dbReference type="InterPro" id="IPR005561">
    <property type="entry name" value="ANTAR"/>
</dbReference>
<organism evidence="4 5">
    <name type="scientific">Couchioplanes caeruleus</name>
    <dbReference type="NCBI Taxonomy" id="56438"/>
    <lineage>
        <taxon>Bacteria</taxon>
        <taxon>Bacillati</taxon>
        <taxon>Actinomycetota</taxon>
        <taxon>Actinomycetes</taxon>
        <taxon>Micromonosporales</taxon>
        <taxon>Micromonosporaceae</taxon>
        <taxon>Couchioplanes</taxon>
    </lineage>
</organism>
<dbReference type="Gene3D" id="3.30.450.40">
    <property type="match status" value="1"/>
</dbReference>
<gene>
    <name evidence="4" type="ORF">EDD30_1179</name>
</gene>
<dbReference type="GO" id="GO:0003723">
    <property type="term" value="F:RNA binding"/>
    <property type="evidence" value="ECO:0007669"/>
    <property type="project" value="InterPro"/>
</dbReference>
<proteinExistence type="predicted"/>
<dbReference type="PROSITE" id="PS50921">
    <property type="entry name" value="ANTAR"/>
    <property type="match status" value="1"/>
</dbReference>
<dbReference type="Gene3D" id="1.10.10.10">
    <property type="entry name" value="Winged helix-like DNA-binding domain superfamily/Winged helix DNA-binding domain"/>
    <property type="match status" value="1"/>
</dbReference>
<protein>
    <submittedName>
        <fullName evidence="4">ANTAR domain-containing protein</fullName>
    </submittedName>
</protein>
<dbReference type="PIRSF" id="PIRSF036625">
    <property type="entry name" value="GAF_ANTAR"/>
    <property type="match status" value="1"/>
</dbReference>
<dbReference type="Pfam" id="PF03861">
    <property type="entry name" value="ANTAR"/>
    <property type="match status" value="1"/>
</dbReference>
<dbReference type="Pfam" id="PF13185">
    <property type="entry name" value="GAF_2"/>
    <property type="match status" value="1"/>
</dbReference>
<dbReference type="InterPro" id="IPR036388">
    <property type="entry name" value="WH-like_DNA-bd_sf"/>
</dbReference>
<keyword evidence="1" id="KW-0805">Transcription regulation</keyword>
<dbReference type="SMART" id="SM01012">
    <property type="entry name" value="ANTAR"/>
    <property type="match status" value="1"/>
</dbReference>
<dbReference type="InterPro" id="IPR029016">
    <property type="entry name" value="GAF-like_dom_sf"/>
</dbReference>
<dbReference type="Proteomes" id="UP000271683">
    <property type="component" value="Unassembled WGS sequence"/>
</dbReference>
<feature type="domain" description="ANTAR" evidence="3">
    <location>
        <begin position="173"/>
        <end position="234"/>
    </location>
</feature>
<dbReference type="EMBL" id="RJKL01000001">
    <property type="protein sequence ID" value="ROP28421.1"/>
    <property type="molecule type" value="Genomic_DNA"/>
</dbReference>
<evidence type="ECO:0000256" key="2">
    <source>
        <dbReference type="ARBA" id="ARBA00023163"/>
    </source>
</evidence>
<dbReference type="InterPro" id="IPR012074">
    <property type="entry name" value="GAF_ANTAR"/>
</dbReference>
<keyword evidence="2" id="KW-0804">Transcription</keyword>
<evidence type="ECO:0000313" key="4">
    <source>
        <dbReference type="EMBL" id="ROP28421.1"/>
    </source>
</evidence>
<evidence type="ECO:0000313" key="5">
    <source>
        <dbReference type="Proteomes" id="UP000271683"/>
    </source>
</evidence>
<dbReference type="AlphaFoldDB" id="A0A3N1GE13"/>
<comment type="caution">
    <text evidence="4">The sequence shown here is derived from an EMBL/GenBank/DDBJ whole genome shotgun (WGS) entry which is preliminary data.</text>
</comment>
<sequence length="245" mass="26416">METSGGSLGDRATAIRRRIAADPGAPEDLAGLLGHVCRIAAGELTASGVGVSVMTADGTRSLSAASAPASERFEDLQFLVGEGPCLDAFGTRRPVLIADLSSYAMTRWPLYAPAAYEDGIRAVFAFPLQVGAARLGVMDVFRERPGPLTELQLGSALLMADIIVEALLDRQENRDRQGFTDELVWSVGNRAQLFQAQGMVMVQLGIPLSEAMARMRAHAFAENRRLDDIARDVVNRTLRFDQDAP</sequence>
<dbReference type="InterPro" id="IPR003018">
    <property type="entry name" value="GAF"/>
</dbReference>
<dbReference type="SUPFAM" id="SSF55781">
    <property type="entry name" value="GAF domain-like"/>
    <property type="match status" value="1"/>
</dbReference>
<evidence type="ECO:0000256" key="1">
    <source>
        <dbReference type="ARBA" id="ARBA00023015"/>
    </source>
</evidence>
<evidence type="ECO:0000259" key="3">
    <source>
        <dbReference type="PROSITE" id="PS50921"/>
    </source>
</evidence>